<protein>
    <submittedName>
        <fullName evidence="2">Uncharacterized protein</fullName>
    </submittedName>
</protein>
<evidence type="ECO:0000313" key="3">
    <source>
        <dbReference type="Proteomes" id="UP001054945"/>
    </source>
</evidence>
<evidence type="ECO:0000313" key="2">
    <source>
        <dbReference type="EMBL" id="GIY28406.1"/>
    </source>
</evidence>
<accession>A0AAV4S738</accession>
<dbReference type="Proteomes" id="UP001054945">
    <property type="component" value="Unassembled WGS sequence"/>
</dbReference>
<name>A0AAV4S738_CAEEX</name>
<reference evidence="2 3" key="1">
    <citation type="submission" date="2021-06" db="EMBL/GenBank/DDBJ databases">
        <title>Caerostris extrusa draft genome.</title>
        <authorList>
            <person name="Kono N."/>
            <person name="Arakawa K."/>
        </authorList>
    </citation>
    <scope>NUCLEOTIDE SEQUENCE [LARGE SCALE GENOMIC DNA]</scope>
</reference>
<comment type="caution">
    <text evidence="2">The sequence shown here is derived from an EMBL/GenBank/DDBJ whole genome shotgun (WGS) entry which is preliminary data.</text>
</comment>
<organism evidence="2 3">
    <name type="scientific">Caerostris extrusa</name>
    <name type="common">Bark spider</name>
    <name type="synonym">Caerostris bankana</name>
    <dbReference type="NCBI Taxonomy" id="172846"/>
    <lineage>
        <taxon>Eukaryota</taxon>
        <taxon>Metazoa</taxon>
        <taxon>Ecdysozoa</taxon>
        <taxon>Arthropoda</taxon>
        <taxon>Chelicerata</taxon>
        <taxon>Arachnida</taxon>
        <taxon>Araneae</taxon>
        <taxon>Araneomorphae</taxon>
        <taxon>Entelegynae</taxon>
        <taxon>Araneoidea</taxon>
        <taxon>Araneidae</taxon>
        <taxon>Caerostris</taxon>
    </lineage>
</organism>
<feature type="region of interest" description="Disordered" evidence="1">
    <location>
        <begin position="16"/>
        <end position="46"/>
    </location>
</feature>
<dbReference type="EMBL" id="BPLR01008943">
    <property type="protein sequence ID" value="GIY28406.1"/>
    <property type="molecule type" value="Genomic_DNA"/>
</dbReference>
<proteinExistence type="predicted"/>
<dbReference type="AlphaFoldDB" id="A0AAV4S738"/>
<keyword evidence="3" id="KW-1185">Reference proteome</keyword>
<sequence length="105" mass="11980">MKINTIICGIRLLLPLDPSAPKKSSKSSRQTEGQTPKRRRSQMENGFVSRYMSHVRGGQVSGNEEEERTQQRKKIFQKKKKIIPVIALEGSPSFNRCHINLGYSH</sequence>
<evidence type="ECO:0000256" key="1">
    <source>
        <dbReference type="SAM" id="MobiDB-lite"/>
    </source>
</evidence>
<gene>
    <name evidence="2" type="ORF">CEXT_377681</name>
</gene>